<protein>
    <recommendedName>
        <fullName evidence="3">Prion-inhibition and propagation HeLo domain-containing protein</fullName>
    </recommendedName>
</protein>
<evidence type="ECO:0000313" key="1">
    <source>
        <dbReference type="EMBL" id="KAF1969131.1"/>
    </source>
</evidence>
<dbReference type="Proteomes" id="UP000800036">
    <property type="component" value="Unassembled WGS sequence"/>
</dbReference>
<dbReference type="PANTHER" id="PTHR37542">
    <property type="entry name" value="HELO DOMAIN-CONTAINING PROTEIN-RELATED"/>
    <property type="match status" value="1"/>
</dbReference>
<evidence type="ECO:0000313" key="2">
    <source>
        <dbReference type="Proteomes" id="UP000800036"/>
    </source>
</evidence>
<dbReference type="PANTHER" id="PTHR37542:SF3">
    <property type="entry name" value="PRION-INHIBITION AND PROPAGATION HELO DOMAIN-CONTAINING PROTEIN"/>
    <property type="match status" value="1"/>
</dbReference>
<reference evidence="1" key="1">
    <citation type="journal article" date="2020" name="Stud. Mycol.">
        <title>101 Dothideomycetes genomes: a test case for predicting lifestyles and emergence of pathogens.</title>
        <authorList>
            <person name="Haridas S."/>
            <person name="Albert R."/>
            <person name="Binder M."/>
            <person name="Bloem J."/>
            <person name="Labutti K."/>
            <person name="Salamov A."/>
            <person name="Andreopoulos B."/>
            <person name="Baker S."/>
            <person name="Barry K."/>
            <person name="Bills G."/>
            <person name="Bluhm B."/>
            <person name="Cannon C."/>
            <person name="Castanera R."/>
            <person name="Culley D."/>
            <person name="Daum C."/>
            <person name="Ezra D."/>
            <person name="Gonzalez J."/>
            <person name="Henrissat B."/>
            <person name="Kuo A."/>
            <person name="Liang C."/>
            <person name="Lipzen A."/>
            <person name="Lutzoni F."/>
            <person name="Magnuson J."/>
            <person name="Mondo S."/>
            <person name="Nolan M."/>
            <person name="Ohm R."/>
            <person name="Pangilinan J."/>
            <person name="Park H.-J."/>
            <person name="Ramirez L."/>
            <person name="Alfaro M."/>
            <person name="Sun H."/>
            <person name="Tritt A."/>
            <person name="Yoshinaga Y."/>
            <person name="Zwiers L.-H."/>
            <person name="Turgeon B."/>
            <person name="Goodwin S."/>
            <person name="Spatafora J."/>
            <person name="Crous P."/>
            <person name="Grigoriev I."/>
        </authorList>
    </citation>
    <scope>NUCLEOTIDE SEQUENCE</scope>
    <source>
        <strain evidence="1">CBS 107.79</strain>
    </source>
</reference>
<dbReference type="OrthoDB" id="1911848at2759"/>
<name>A0A6A5UVU8_9PLEO</name>
<organism evidence="1 2">
    <name type="scientific">Bimuria novae-zelandiae CBS 107.79</name>
    <dbReference type="NCBI Taxonomy" id="1447943"/>
    <lineage>
        <taxon>Eukaryota</taxon>
        <taxon>Fungi</taxon>
        <taxon>Dikarya</taxon>
        <taxon>Ascomycota</taxon>
        <taxon>Pezizomycotina</taxon>
        <taxon>Dothideomycetes</taxon>
        <taxon>Pleosporomycetidae</taxon>
        <taxon>Pleosporales</taxon>
        <taxon>Massarineae</taxon>
        <taxon>Didymosphaeriaceae</taxon>
        <taxon>Bimuria</taxon>
    </lineage>
</organism>
<proteinExistence type="predicted"/>
<keyword evidence="2" id="KW-1185">Reference proteome</keyword>
<gene>
    <name evidence="1" type="ORF">BU23DRAFT_571711</name>
</gene>
<sequence length="475" mass="54086">MRKLNGYDFDEMNALVSTVLATDAAFNRRFRHSGITSVNDNTTEIKEDPDIRQQVSPSGAHKQYLTFSVSYSAIATAQDENSSPTSDWKSLLTDLEQQSRYIGSASRMRTWNRAAGLEPMRVFLEEKVLLTGSVSKPDLYNNFLRELDSEIRILEDVVRLLNEASTAWAFRALRCIGITKSFTRRLGCTASSRSRTLYSSGASYRPALLAAHRRTTCPLPYIDGFKNSRSSVYGISPFQTQYEPQLPGFLAERVYRHPAYLLHKRNRSRSSPHRSCHRFRHDYYALGLVLLEIGLWSPLSELEVTVLRDSSASHRNSAFNYVWPGEPVGGEDKPSGTVRLSEDWLVQTTATINHSRCKIEEHDMWEKLDAEGWPDCLEEAINPDLRRAIQDEQIQNVAATPDNPRDRGNRLRNLCLNRGKIYSVEMLRQSAIRKAERHLAGCMGDKYQDIVLRCLRSDFELSGAAPEGDWLHEFN</sequence>
<accession>A0A6A5UVU8</accession>
<dbReference type="EMBL" id="ML976712">
    <property type="protein sequence ID" value="KAF1969131.1"/>
    <property type="molecule type" value="Genomic_DNA"/>
</dbReference>
<dbReference type="AlphaFoldDB" id="A0A6A5UVU8"/>
<evidence type="ECO:0008006" key="3">
    <source>
        <dbReference type="Google" id="ProtNLM"/>
    </source>
</evidence>